<dbReference type="STRING" id="1817813.A2008_07755"/>
<sequence length="182" mass="19836">MHVLGIVGSPRVNGNTDILVDEILSGVRSSGGTIDKIYISDFDIKPCDACMACQSGKKCVIDDQWHQIAAKILKADGLVMGTPVYWNAVSAQMKIFMDRCFSFLDDNFESEIKDKSGAIVVTCGAPDTAMTAISKLIIEDFMKFNKIAIVGEVIGTNMRNKDDALKAQDLMAAAFQTGRKFI</sequence>
<evidence type="ECO:0000256" key="1">
    <source>
        <dbReference type="ARBA" id="ARBA00022630"/>
    </source>
</evidence>
<dbReference type="GO" id="GO:0016491">
    <property type="term" value="F:oxidoreductase activity"/>
    <property type="evidence" value="ECO:0007669"/>
    <property type="project" value="InterPro"/>
</dbReference>
<protein>
    <recommendedName>
        <fullName evidence="3">NADPH-dependent FMN reductase-like domain-containing protein</fullName>
    </recommendedName>
</protein>
<name>A0A1F7WUP4_9BACT</name>
<dbReference type="EMBL" id="MGFH01000060">
    <property type="protein sequence ID" value="OGM06503.1"/>
    <property type="molecule type" value="Genomic_DNA"/>
</dbReference>
<evidence type="ECO:0000313" key="5">
    <source>
        <dbReference type="Proteomes" id="UP000178735"/>
    </source>
</evidence>
<reference evidence="4 5" key="1">
    <citation type="journal article" date="2016" name="Nat. Commun.">
        <title>Thousands of microbial genomes shed light on interconnected biogeochemical processes in an aquifer system.</title>
        <authorList>
            <person name="Anantharaman K."/>
            <person name="Brown C.T."/>
            <person name="Hug L.A."/>
            <person name="Sharon I."/>
            <person name="Castelle C.J."/>
            <person name="Probst A.J."/>
            <person name="Thomas B.C."/>
            <person name="Singh A."/>
            <person name="Wilkins M.J."/>
            <person name="Karaoz U."/>
            <person name="Brodie E.L."/>
            <person name="Williams K.H."/>
            <person name="Hubbard S.S."/>
            <person name="Banfield J.F."/>
        </authorList>
    </citation>
    <scope>NUCLEOTIDE SEQUENCE [LARGE SCALE GENOMIC DNA]</scope>
</reference>
<evidence type="ECO:0000256" key="2">
    <source>
        <dbReference type="ARBA" id="ARBA00022643"/>
    </source>
</evidence>
<dbReference type="SUPFAM" id="SSF52218">
    <property type="entry name" value="Flavoproteins"/>
    <property type="match status" value="1"/>
</dbReference>
<dbReference type="InterPro" id="IPR029039">
    <property type="entry name" value="Flavoprotein-like_sf"/>
</dbReference>
<dbReference type="PANTHER" id="PTHR43278:SF4">
    <property type="entry name" value="NAD(P)H-DEPENDENT FMN-CONTAINING OXIDOREDUCTASE YWQN-RELATED"/>
    <property type="match status" value="1"/>
</dbReference>
<dbReference type="InterPro" id="IPR005025">
    <property type="entry name" value="FMN_Rdtase-like_dom"/>
</dbReference>
<feature type="domain" description="NADPH-dependent FMN reductase-like" evidence="3">
    <location>
        <begin position="1"/>
        <end position="136"/>
    </location>
</feature>
<dbReference type="PANTHER" id="PTHR43278">
    <property type="entry name" value="NAD(P)H-DEPENDENT FMN-CONTAINING OXIDOREDUCTASE YWQN-RELATED"/>
    <property type="match status" value="1"/>
</dbReference>
<dbReference type="Pfam" id="PF03358">
    <property type="entry name" value="FMN_red"/>
    <property type="match status" value="1"/>
</dbReference>
<dbReference type="AlphaFoldDB" id="A0A1F7WUP4"/>
<evidence type="ECO:0000259" key="3">
    <source>
        <dbReference type="Pfam" id="PF03358"/>
    </source>
</evidence>
<keyword evidence="1" id="KW-0285">Flavoprotein</keyword>
<dbReference type="Gene3D" id="3.40.50.360">
    <property type="match status" value="1"/>
</dbReference>
<organism evidence="4 5">
    <name type="scientific">Candidatus Wallbacteria bacterium GWC2_49_35</name>
    <dbReference type="NCBI Taxonomy" id="1817813"/>
    <lineage>
        <taxon>Bacteria</taxon>
        <taxon>Candidatus Walliibacteriota</taxon>
    </lineage>
</organism>
<gene>
    <name evidence="4" type="ORF">A2008_07755</name>
</gene>
<dbReference type="InterPro" id="IPR051796">
    <property type="entry name" value="ISF_SsuE-like"/>
</dbReference>
<accession>A0A1F7WUP4</accession>
<comment type="caution">
    <text evidence="4">The sequence shown here is derived from an EMBL/GenBank/DDBJ whole genome shotgun (WGS) entry which is preliminary data.</text>
</comment>
<keyword evidence="2" id="KW-0288">FMN</keyword>
<proteinExistence type="predicted"/>
<dbReference type="Proteomes" id="UP000178735">
    <property type="component" value="Unassembled WGS sequence"/>
</dbReference>
<evidence type="ECO:0000313" key="4">
    <source>
        <dbReference type="EMBL" id="OGM06503.1"/>
    </source>
</evidence>